<proteinExistence type="predicted"/>
<sequence>MKNYNTLENYINSLPNDRKIIINKFKKNYH</sequence>
<protein>
    <submittedName>
        <fullName evidence="1">Uncharacterized protein</fullName>
    </submittedName>
</protein>
<organism evidence="1 2">
    <name type="scientific">Hypnocyclicus thermotrophus</name>
    <dbReference type="NCBI Taxonomy" id="1627895"/>
    <lineage>
        <taxon>Bacteria</taxon>
        <taxon>Fusobacteriati</taxon>
        <taxon>Fusobacteriota</taxon>
        <taxon>Fusobacteriia</taxon>
        <taxon>Fusobacteriales</taxon>
        <taxon>Fusobacteriaceae</taxon>
        <taxon>Hypnocyclicus</taxon>
    </lineage>
</organism>
<name>A0AA46DXC5_9FUSO</name>
<reference evidence="1 2" key="1">
    <citation type="submission" date="2019-03" db="EMBL/GenBank/DDBJ databases">
        <title>Genomic Encyclopedia of Type Strains, Phase IV (KMG-IV): sequencing the most valuable type-strain genomes for metagenomic binning, comparative biology and taxonomic classification.</title>
        <authorList>
            <person name="Goeker M."/>
        </authorList>
    </citation>
    <scope>NUCLEOTIDE SEQUENCE [LARGE SCALE GENOMIC DNA]</scope>
    <source>
        <strain evidence="1 2">DSM 100055</strain>
    </source>
</reference>
<evidence type="ECO:0000313" key="1">
    <source>
        <dbReference type="EMBL" id="TDT68032.1"/>
    </source>
</evidence>
<dbReference type="EMBL" id="SOBG01000008">
    <property type="protein sequence ID" value="TDT68032.1"/>
    <property type="molecule type" value="Genomic_DNA"/>
</dbReference>
<keyword evidence="2" id="KW-1185">Reference proteome</keyword>
<accession>A0AA46DXC5</accession>
<dbReference type="AlphaFoldDB" id="A0AA46DXC5"/>
<dbReference type="Proteomes" id="UP000294678">
    <property type="component" value="Unassembled WGS sequence"/>
</dbReference>
<evidence type="ECO:0000313" key="2">
    <source>
        <dbReference type="Proteomes" id="UP000294678"/>
    </source>
</evidence>
<gene>
    <name evidence="1" type="ORF">EV215_1752</name>
</gene>
<comment type="caution">
    <text evidence="1">The sequence shown here is derived from an EMBL/GenBank/DDBJ whole genome shotgun (WGS) entry which is preliminary data.</text>
</comment>